<dbReference type="AlphaFoldDB" id="A0A6I4TEX8"/>
<comment type="caution">
    <text evidence="2">The sequence shown here is derived from an EMBL/GenBank/DDBJ whole genome shotgun (WGS) entry which is preliminary data.</text>
</comment>
<evidence type="ECO:0000259" key="1">
    <source>
        <dbReference type="PROSITE" id="PS51704"/>
    </source>
</evidence>
<gene>
    <name evidence="2" type="ORF">GRI40_10385</name>
</gene>
<evidence type="ECO:0000313" key="2">
    <source>
        <dbReference type="EMBL" id="MXO75623.1"/>
    </source>
</evidence>
<evidence type="ECO:0000313" key="3">
    <source>
        <dbReference type="Proteomes" id="UP000439522"/>
    </source>
</evidence>
<organism evidence="2 3">
    <name type="scientific">Tsuneonella aeria</name>
    <dbReference type="NCBI Taxonomy" id="1837929"/>
    <lineage>
        <taxon>Bacteria</taxon>
        <taxon>Pseudomonadati</taxon>
        <taxon>Pseudomonadota</taxon>
        <taxon>Alphaproteobacteria</taxon>
        <taxon>Sphingomonadales</taxon>
        <taxon>Erythrobacteraceae</taxon>
        <taxon>Tsuneonella</taxon>
    </lineage>
</organism>
<dbReference type="Proteomes" id="UP000439522">
    <property type="component" value="Unassembled WGS sequence"/>
</dbReference>
<keyword evidence="3" id="KW-1185">Reference proteome</keyword>
<feature type="domain" description="GP-PDE" evidence="1">
    <location>
        <begin position="19"/>
        <end position="263"/>
    </location>
</feature>
<dbReference type="InterPro" id="IPR017946">
    <property type="entry name" value="PLC-like_Pdiesterase_TIM-brl"/>
</dbReference>
<dbReference type="Pfam" id="PF03009">
    <property type="entry name" value="GDPD"/>
    <property type="match status" value="1"/>
</dbReference>
<dbReference type="EMBL" id="WTZA01000001">
    <property type="protein sequence ID" value="MXO75623.1"/>
    <property type="molecule type" value="Genomic_DNA"/>
</dbReference>
<dbReference type="InterPro" id="IPR030395">
    <property type="entry name" value="GP_PDE_dom"/>
</dbReference>
<proteinExistence type="predicted"/>
<name>A0A6I4TEX8_9SPHN</name>
<dbReference type="RefSeq" id="WP_160611244.1">
    <property type="nucleotide sequence ID" value="NZ_WTZA01000001.1"/>
</dbReference>
<dbReference type="PANTHER" id="PTHR46211:SF1">
    <property type="entry name" value="GLYCEROPHOSPHODIESTER PHOSPHODIESTERASE, CYTOPLASMIC"/>
    <property type="match status" value="1"/>
</dbReference>
<sequence>MRLSPFAPIDAALAPAPDPARVGWLGEWEYAHRGVHGASAAENSPCAFAEAIRRGMGIECDVQKSRDGRAMVFHDWELDRLTAASGAIGLRTAAELETIPIAGREDCIPTLERTLAQVAGAVPLLVEIKSKRGHPPAPLCHAVARAIEGYRGRHAIMSFDPRVARWFRRHAPATVRGLVVTEEDARGARGAIGRHLALWQARPDFLAYDVRDLPSRFAGAQRARGLPLLTWTVRSPELRARAALHADAPIAEGAGLSPCAHEA</sequence>
<dbReference type="PANTHER" id="PTHR46211">
    <property type="entry name" value="GLYCEROPHOSPHORYL DIESTER PHOSPHODIESTERASE"/>
    <property type="match status" value="1"/>
</dbReference>
<dbReference type="GO" id="GO:0008081">
    <property type="term" value="F:phosphoric diester hydrolase activity"/>
    <property type="evidence" value="ECO:0007669"/>
    <property type="project" value="InterPro"/>
</dbReference>
<reference evidence="2 3" key="1">
    <citation type="submission" date="2019-12" db="EMBL/GenBank/DDBJ databases">
        <title>Genomic-based taxomic classification of the family Erythrobacteraceae.</title>
        <authorList>
            <person name="Xu L."/>
        </authorList>
    </citation>
    <scope>NUCLEOTIDE SEQUENCE [LARGE SCALE GENOMIC DNA]</scope>
    <source>
        <strain evidence="2 3">100921-2</strain>
    </source>
</reference>
<protein>
    <submittedName>
        <fullName evidence="2">Glycerophosphodiester phosphodiesterase</fullName>
    </submittedName>
</protein>
<dbReference type="Gene3D" id="3.20.20.190">
    <property type="entry name" value="Phosphatidylinositol (PI) phosphodiesterase"/>
    <property type="match status" value="1"/>
</dbReference>
<dbReference type="SUPFAM" id="SSF51695">
    <property type="entry name" value="PLC-like phosphodiesterases"/>
    <property type="match status" value="1"/>
</dbReference>
<dbReference type="GO" id="GO:0006629">
    <property type="term" value="P:lipid metabolic process"/>
    <property type="evidence" value="ECO:0007669"/>
    <property type="project" value="InterPro"/>
</dbReference>
<accession>A0A6I4TEX8</accession>
<dbReference type="OrthoDB" id="384721at2"/>
<dbReference type="PROSITE" id="PS51704">
    <property type="entry name" value="GP_PDE"/>
    <property type="match status" value="1"/>
</dbReference>